<gene>
    <name evidence="1 4" type="primary">sfsA</name>
    <name evidence="4" type="ORF">HY912_17735</name>
</gene>
<dbReference type="NCBIfam" id="TIGR00230">
    <property type="entry name" value="sfsA"/>
    <property type="match status" value="1"/>
</dbReference>
<dbReference type="InterPro" id="IPR041465">
    <property type="entry name" value="SfsA_N"/>
</dbReference>
<dbReference type="InterPro" id="IPR040452">
    <property type="entry name" value="SfsA_C"/>
</dbReference>
<dbReference type="Proteomes" id="UP000807825">
    <property type="component" value="Unassembled WGS sequence"/>
</dbReference>
<feature type="domain" description="SfsA N-terminal OB" evidence="3">
    <location>
        <begin position="20"/>
        <end position="86"/>
    </location>
</feature>
<comment type="similarity">
    <text evidence="1">Belongs to the SfsA family.</text>
</comment>
<dbReference type="EMBL" id="JACRDE010000464">
    <property type="protein sequence ID" value="MBI5251333.1"/>
    <property type="molecule type" value="Genomic_DNA"/>
</dbReference>
<evidence type="ECO:0000259" key="2">
    <source>
        <dbReference type="Pfam" id="PF03749"/>
    </source>
</evidence>
<accession>A0A9D6V3R7</accession>
<dbReference type="AlphaFoldDB" id="A0A9D6V3R7"/>
<dbReference type="CDD" id="cd22359">
    <property type="entry name" value="SfsA-like_bacterial"/>
    <property type="match status" value="1"/>
</dbReference>
<dbReference type="InterPro" id="IPR005224">
    <property type="entry name" value="SfsA"/>
</dbReference>
<dbReference type="PANTHER" id="PTHR30545">
    <property type="entry name" value="SUGAR FERMENTATION STIMULATION PROTEIN A"/>
    <property type="match status" value="1"/>
</dbReference>
<comment type="caution">
    <text evidence="4">The sequence shown here is derived from an EMBL/GenBank/DDBJ whole genome shotgun (WGS) entry which is preliminary data.</text>
</comment>
<dbReference type="Pfam" id="PF03749">
    <property type="entry name" value="SfsA"/>
    <property type="match status" value="1"/>
</dbReference>
<name>A0A9D6V3R7_9BACT</name>
<protein>
    <recommendedName>
        <fullName evidence="1">Sugar fermentation stimulation protein homolog</fullName>
    </recommendedName>
</protein>
<evidence type="ECO:0000256" key="1">
    <source>
        <dbReference type="HAMAP-Rule" id="MF_00095"/>
    </source>
</evidence>
<dbReference type="Pfam" id="PF17746">
    <property type="entry name" value="SfsA_N"/>
    <property type="match status" value="1"/>
</dbReference>
<dbReference type="Gene3D" id="3.40.1350.60">
    <property type="match status" value="1"/>
</dbReference>
<dbReference type="GO" id="GO:0003677">
    <property type="term" value="F:DNA binding"/>
    <property type="evidence" value="ECO:0007669"/>
    <property type="project" value="InterPro"/>
</dbReference>
<feature type="domain" description="Sugar fermentation stimulation protein C-terminal" evidence="2">
    <location>
        <begin position="90"/>
        <end position="226"/>
    </location>
</feature>
<dbReference type="Gene3D" id="2.40.50.580">
    <property type="match status" value="1"/>
</dbReference>
<sequence length="238" mass="26496">MNPNNNSGLPWPALTKGVLVRRYKRFMADVLLDGGELVTTHCPNSGSMKSCCEPGRPVYLSRSSNPKRRLAYTWELIEMPSSLVGVNTGVPNKLVRQSVIDEVIPELLGYESVRAEVRYGLNSRLDLLLESPGKSCFVEIKNCTLIDGNVAYFPDAVTTRGLKHLVDLQEIAKSSNRAVIFFLVQRMDASIFRPADHIDPAYGLELRRAMRNGVEILCYDVSISLENIALNKPLACQL</sequence>
<dbReference type="HAMAP" id="MF_00095">
    <property type="entry name" value="SfsA"/>
    <property type="match status" value="1"/>
</dbReference>
<organism evidence="4 5">
    <name type="scientific">Desulfomonile tiedjei</name>
    <dbReference type="NCBI Taxonomy" id="2358"/>
    <lineage>
        <taxon>Bacteria</taxon>
        <taxon>Pseudomonadati</taxon>
        <taxon>Thermodesulfobacteriota</taxon>
        <taxon>Desulfomonilia</taxon>
        <taxon>Desulfomonilales</taxon>
        <taxon>Desulfomonilaceae</taxon>
        <taxon>Desulfomonile</taxon>
    </lineage>
</organism>
<dbReference type="PANTHER" id="PTHR30545:SF2">
    <property type="entry name" value="SUGAR FERMENTATION STIMULATION PROTEIN A"/>
    <property type="match status" value="1"/>
</dbReference>
<evidence type="ECO:0000313" key="4">
    <source>
        <dbReference type="EMBL" id="MBI5251333.1"/>
    </source>
</evidence>
<reference evidence="4" key="1">
    <citation type="submission" date="2020-07" db="EMBL/GenBank/DDBJ databases">
        <title>Huge and variable diversity of episymbiotic CPR bacteria and DPANN archaea in groundwater ecosystems.</title>
        <authorList>
            <person name="He C.Y."/>
            <person name="Keren R."/>
            <person name="Whittaker M."/>
            <person name="Farag I.F."/>
            <person name="Doudna J."/>
            <person name="Cate J.H.D."/>
            <person name="Banfield J.F."/>
        </authorList>
    </citation>
    <scope>NUCLEOTIDE SEQUENCE</scope>
    <source>
        <strain evidence="4">NC_groundwater_1664_Pr3_B-0.1um_52_9</strain>
    </source>
</reference>
<evidence type="ECO:0000259" key="3">
    <source>
        <dbReference type="Pfam" id="PF17746"/>
    </source>
</evidence>
<evidence type="ECO:0000313" key="5">
    <source>
        <dbReference type="Proteomes" id="UP000807825"/>
    </source>
</evidence>
<proteinExistence type="inferred from homology"/>